<sequence>MDAGGWAPQGFRYGMGLIQTNATDLVFANGTHATWTDYWGHPGADWGSISVMIGYWPALNVSMALGSNSIGPMNFTANSTQAYPLQCRLLNAVASYIGPQFGTLAC</sequence>
<evidence type="ECO:0000313" key="1">
    <source>
        <dbReference type="EMBL" id="CAD9759570.1"/>
    </source>
</evidence>
<organism evidence="1">
    <name type="scientific">Lotharella oceanica</name>
    <dbReference type="NCBI Taxonomy" id="641309"/>
    <lineage>
        <taxon>Eukaryota</taxon>
        <taxon>Sar</taxon>
        <taxon>Rhizaria</taxon>
        <taxon>Cercozoa</taxon>
        <taxon>Chlorarachniophyceae</taxon>
        <taxon>Lotharella</taxon>
    </lineage>
</organism>
<name>A0A7S2TPF2_9EUKA</name>
<protein>
    <submittedName>
        <fullName evidence="1">Uncharacterized protein</fullName>
    </submittedName>
</protein>
<accession>A0A7S2TPF2</accession>
<dbReference type="EMBL" id="HBHP01012436">
    <property type="protein sequence ID" value="CAD9759570.1"/>
    <property type="molecule type" value="Transcribed_RNA"/>
</dbReference>
<dbReference type="AlphaFoldDB" id="A0A7S2TPF2"/>
<reference evidence="1" key="1">
    <citation type="submission" date="2021-01" db="EMBL/GenBank/DDBJ databases">
        <authorList>
            <person name="Corre E."/>
            <person name="Pelletier E."/>
            <person name="Niang G."/>
            <person name="Scheremetjew M."/>
            <person name="Finn R."/>
            <person name="Kale V."/>
            <person name="Holt S."/>
            <person name="Cochrane G."/>
            <person name="Meng A."/>
            <person name="Brown T."/>
            <person name="Cohen L."/>
        </authorList>
    </citation>
    <scope>NUCLEOTIDE SEQUENCE</scope>
    <source>
        <strain evidence="1">CCMP622</strain>
    </source>
</reference>
<gene>
    <name evidence="1" type="ORF">LSP00402_LOCUS7728</name>
</gene>
<proteinExistence type="predicted"/>